<dbReference type="AlphaFoldDB" id="R2Q5M7"/>
<feature type="transmembrane region" description="Helical" evidence="4">
    <location>
        <begin position="6"/>
        <end position="24"/>
    </location>
</feature>
<evidence type="ECO:0000256" key="4">
    <source>
        <dbReference type="SAM" id="Phobius"/>
    </source>
</evidence>
<keyword evidence="3" id="KW-0238">DNA-binding</keyword>
<evidence type="ECO:0000259" key="5">
    <source>
        <dbReference type="SMART" id="SM00534"/>
    </source>
</evidence>
<evidence type="ECO:0000256" key="2">
    <source>
        <dbReference type="ARBA" id="ARBA00022840"/>
    </source>
</evidence>
<dbReference type="SMART" id="SM00534">
    <property type="entry name" value="MUTSac"/>
    <property type="match status" value="1"/>
</dbReference>
<dbReference type="STRING" id="160454.RV10_GL004998"/>
<gene>
    <name evidence="6" type="ORF">UAU_03144</name>
</gene>
<reference evidence="6 7" key="1">
    <citation type="submission" date="2013-02" db="EMBL/GenBank/DDBJ databases">
        <title>The Genome Sequence of Enterococcus pallens BAA-351.</title>
        <authorList>
            <consortium name="The Broad Institute Genome Sequencing Platform"/>
            <consortium name="The Broad Institute Genome Sequencing Center for Infectious Disease"/>
            <person name="Earl A.M."/>
            <person name="Gilmore M.S."/>
            <person name="Lebreton F."/>
            <person name="Walker B."/>
            <person name="Young S.K."/>
            <person name="Zeng Q."/>
            <person name="Gargeya S."/>
            <person name="Fitzgerald M."/>
            <person name="Haas B."/>
            <person name="Abouelleil A."/>
            <person name="Alvarado L."/>
            <person name="Arachchi H.M."/>
            <person name="Berlin A.M."/>
            <person name="Chapman S.B."/>
            <person name="Dewar J."/>
            <person name="Goldberg J."/>
            <person name="Griggs A."/>
            <person name="Gujja S."/>
            <person name="Hansen M."/>
            <person name="Howarth C."/>
            <person name="Imamovic A."/>
            <person name="Larimer J."/>
            <person name="McCowan C."/>
            <person name="Murphy C."/>
            <person name="Neiman D."/>
            <person name="Pearson M."/>
            <person name="Priest M."/>
            <person name="Roberts A."/>
            <person name="Saif S."/>
            <person name="Shea T."/>
            <person name="Sisk P."/>
            <person name="Sykes S."/>
            <person name="Wortman J."/>
            <person name="Nusbaum C."/>
            <person name="Birren B."/>
        </authorList>
    </citation>
    <scope>NUCLEOTIDE SEQUENCE [LARGE SCALE GENOMIC DNA]</scope>
    <source>
        <strain evidence="6 7">ATCC BAA-351</strain>
    </source>
</reference>
<dbReference type="GO" id="GO:0030983">
    <property type="term" value="F:mismatched DNA binding"/>
    <property type="evidence" value="ECO:0007669"/>
    <property type="project" value="InterPro"/>
</dbReference>
<dbReference type="PATRIC" id="fig|1158607.3.peg.3132"/>
<evidence type="ECO:0000313" key="7">
    <source>
        <dbReference type="Proteomes" id="UP000013782"/>
    </source>
</evidence>
<sequence length="553" mass="63061">MKEITIIIGFALLIFLVLFSIDLWSKYKLKQRIHDAWGEIPDYDRNDREESLITAWKITKQLQDWDSEIDDATWHDLDMLEIFQQINLTYSSIGAESLYQRLRSFKFAQNDLEELINFFENQPELREKIQYQFARLGKLDNNLIKNYLLQEHSYSSTGSFWFYLIMGMLPIAGLFWTAIAPSIGLLVLVGSLCFNTILSMIKKNSLERELASMRYLVNSVYTAKKLQKFSLPSQSQLAASVTALKSITRVGFAFKGQGVGEADVIVESIMMCFMIPFISYHFVQRKLRNHKKEALQLWEAMGDLESALAVLNFRLAIGPTCRPEFKDGGITAEECYHPLVGDPVPNPVMWQKNTLISGSNASGKSTYVKSIAINCILAQTIHTALAESFIMEPGHVLTSMAVEDNVIEGDSYFIAEIKSIKRLLNQVADQERCYCFIDEILRGTNTVERIAASASIVHWLYNYNSLAFIATHDIELTEILRNECRNLHFSEKITSEEGIAFDYLVKEGPTTTRNALRLLEIMDYPASITKQAQMELATFEKNRSWAIFPLPEG</sequence>
<dbReference type="GO" id="GO:0005829">
    <property type="term" value="C:cytosol"/>
    <property type="evidence" value="ECO:0007669"/>
    <property type="project" value="TreeGrafter"/>
</dbReference>
<dbReference type="Pfam" id="PF00488">
    <property type="entry name" value="MutS_V"/>
    <property type="match status" value="1"/>
</dbReference>
<dbReference type="InterPro" id="IPR000432">
    <property type="entry name" value="DNA_mismatch_repair_MutS_C"/>
</dbReference>
<keyword evidence="2" id="KW-0067">ATP-binding</keyword>
<dbReference type="GO" id="GO:0140664">
    <property type="term" value="F:ATP-dependent DNA damage sensor activity"/>
    <property type="evidence" value="ECO:0007669"/>
    <property type="project" value="InterPro"/>
</dbReference>
<dbReference type="GO" id="GO:0005524">
    <property type="term" value="F:ATP binding"/>
    <property type="evidence" value="ECO:0007669"/>
    <property type="project" value="UniProtKB-KW"/>
</dbReference>
<accession>R2Q5M7</accession>
<dbReference type="RefSeq" id="WP_010758126.1">
    <property type="nucleotide sequence ID" value="NZ_ASWD01000001.1"/>
</dbReference>
<comment type="caution">
    <text evidence="6">The sequence shown here is derived from an EMBL/GenBank/DDBJ whole genome shotgun (WGS) entry which is preliminary data.</text>
</comment>
<feature type="domain" description="DNA mismatch repair proteins mutS family" evidence="5">
    <location>
        <begin position="351"/>
        <end position="537"/>
    </location>
</feature>
<protein>
    <recommendedName>
        <fullName evidence="5">DNA mismatch repair proteins mutS family domain-containing protein</fullName>
    </recommendedName>
</protein>
<dbReference type="PANTHER" id="PTHR11361">
    <property type="entry name" value="DNA MISMATCH REPAIR PROTEIN MUTS FAMILY MEMBER"/>
    <property type="match status" value="1"/>
</dbReference>
<keyword evidence="4" id="KW-1133">Transmembrane helix</keyword>
<dbReference type="Gene3D" id="3.40.50.300">
    <property type="entry name" value="P-loop containing nucleotide triphosphate hydrolases"/>
    <property type="match status" value="1"/>
</dbReference>
<dbReference type="OrthoDB" id="9802448at2"/>
<feature type="transmembrane region" description="Helical" evidence="4">
    <location>
        <begin position="264"/>
        <end position="283"/>
    </location>
</feature>
<dbReference type="HOGENOM" id="CLU_030717_1_0_9"/>
<dbReference type="Proteomes" id="UP000013782">
    <property type="component" value="Unassembled WGS sequence"/>
</dbReference>
<proteinExistence type="predicted"/>
<dbReference type="InterPro" id="IPR027417">
    <property type="entry name" value="P-loop_NTPase"/>
</dbReference>
<dbReference type="GO" id="GO:0006298">
    <property type="term" value="P:mismatch repair"/>
    <property type="evidence" value="ECO:0007669"/>
    <property type="project" value="InterPro"/>
</dbReference>
<dbReference type="eggNOG" id="COG0249">
    <property type="taxonomic scope" value="Bacteria"/>
</dbReference>
<keyword evidence="7" id="KW-1185">Reference proteome</keyword>
<dbReference type="EMBL" id="AJAQ01000033">
    <property type="protein sequence ID" value="EOH91842.1"/>
    <property type="molecule type" value="Genomic_DNA"/>
</dbReference>
<feature type="transmembrane region" description="Helical" evidence="4">
    <location>
        <begin position="160"/>
        <end position="177"/>
    </location>
</feature>
<evidence type="ECO:0000256" key="3">
    <source>
        <dbReference type="ARBA" id="ARBA00023125"/>
    </source>
</evidence>
<evidence type="ECO:0000313" key="6">
    <source>
        <dbReference type="EMBL" id="EOH91842.1"/>
    </source>
</evidence>
<keyword evidence="4" id="KW-0812">Transmembrane</keyword>
<evidence type="ECO:0000256" key="1">
    <source>
        <dbReference type="ARBA" id="ARBA00022741"/>
    </source>
</evidence>
<keyword evidence="1" id="KW-0547">Nucleotide-binding</keyword>
<keyword evidence="4" id="KW-0472">Membrane</keyword>
<dbReference type="PANTHER" id="PTHR11361:SF152">
    <property type="entry name" value="DNA MISMATCH REPAIR PROTEIN"/>
    <property type="match status" value="1"/>
</dbReference>
<organism evidence="6 7">
    <name type="scientific">Enterococcus pallens ATCC BAA-351</name>
    <dbReference type="NCBI Taxonomy" id="1158607"/>
    <lineage>
        <taxon>Bacteria</taxon>
        <taxon>Bacillati</taxon>
        <taxon>Bacillota</taxon>
        <taxon>Bacilli</taxon>
        <taxon>Lactobacillales</taxon>
        <taxon>Enterococcaceae</taxon>
        <taxon>Enterococcus</taxon>
    </lineage>
</organism>
<name>R2Q5M7_9ENTE</name>
<dbReference type="SUPFAM" id="SSF52540">
    <property type="entry name" value="P-loop containing nucleoside triphosphate hydrolases"/>
    <property type="match status" value="1"/>
</dbReference>
<dbReference type="InterPro" id="IPR045076">
    <property type="entry name" value="MutS"/>
</dbReference>